<accession>A0A834JT32</accession>
<evidence type="ECO:0000313" key="2">
    <source>
        <dbReference type="EMBL" id="KAF7392474.1"/>
    </source>
</evidence>
<gene>
    <name evidence="2" type="ORF">H0235_017473</name>
</gene>
<dbReference type="EMBL" id="JACSDY010000022">
    <property type="protein sequence ID" value="KAF7392474.1"/>
    <property type="molecule type" value="Genomic_DNA"/>
</dbReference>
<feature type="compositionally biased region" description="Polar residues" evidence="1">
    <location>
        <begin position="1"/>
        <end position="13"/>
    </location>
</feature>
<sequence>MEQRNVGINFSRNQQERSRDDKRRTKKTLKNIEHKILPDKIPVLAVSGEDIKSGTSGENAKEKKNEERKNIIYGQFGNEERRNKKKGTSSSGEKVKNFTSWRSGGWDQELRSTRDPTRKVLSIDILNTKKSEEILRRKGSIMNLLGGVKNSKPEGCF</sequence>
<feature type="region of interest" description="Disordered" evidence="1">
    <location>
        <begin position="47"/>
        <end position="100"/>
    </location>
</feature>
<feature type="compositionally biased region" description="Basic and acidic residues" evidence="1">
    <location>
        <begin position="59"/>
        <end position="70"/>
    </location>
</feature>
<evidence type="ECO:0000313" key="3">
    <source>
        <dbReference type="Proteomes" id="UP000600918"/>
    </source>
</evidence>
<organism evidence="2 3">
    <name type="scientific">Vespula pensylvanica</name>
    <name type="common">Western yellow jacket</name>
    <name type="synonym">Wasp</name>
    <dbReference type="NCBI Taxonomy" id="30213"/>
    <lineage>
        <taxon>Eukaryota</taxon>
        <taxon>Metazoa</taxon>
        <taxon>Ecdysozoa</taxon>
        <taxon>Arthropoda</taxon>
        <taxon>Hexapoda</taxon>
        <taxon>Insecta</taxon>
        <taxon>Pterygota</taxon>
        <taxon>Neoptera</taxon>
        <taxon>Endopterygota</taxon>
        <taxon>Hymenoptera</taxon>
        <taxon>Apocrita</taxon>
        <taxon>Aculeata</taxon>
        <taxon>Vespoidea</taxon>
        <taxon>Vespidae</taxon>
        <taxon>Vespinae</taxon>
        <taxon>Vespula</taxon>
    </lineage>
</organism>
<reference evidence="2" key="1">
    <citation type="journal article" date="2020" name="G3 (Bethesda)">
        <title>High-Quality Assemblies for Three Invasive Social Wasps from the &lt;i&gt;Vespula&lt;/i&gt; Genus.</title>
        <authorList>
            <person name="Harrop T.W.R."/>
            <person name="Guhlin J."/>
            <person name="McLaughlin G.M."/>
            <person name="Permina E."/>
            <person name="Stockwell P."/>
            <person name="Gilligan J."/>
            <person name="Le Lec M.F."/>
            <person name="Gruber M.A.M."/>
            <person name="Quinn O."/>
            <person name="Lovegrove M."/>
            <person name="Duncan E.J."/>
            <person name="Remnant E.J."/>
            <person name="Van Eeckhoven J."/>
            <person name="Graham B."/>
            <person name="Knapp R.A."/>
            <person name="Langford K.W."/>
            <person name="Kronenberg Z."/>
            <person name="Press M.O."/>
            <person name="Eacker S.M."/>
            <person name="Wilson-Rankin E.E."/>
            <person name="Purcell J."/>
            <person name="Lester P.J."/>
            <person name="Dearden P.K."/>
        </authorList>
    </citation>
    <scope>NUCLEOTIDE SEQUENCE</scope>
    <source>
        <strain evidence="2">Volc-1</strain>
    </source>
</reference>
<comment type="caution">
    <text evidence="2">The sequence shown here is derived from an EMBL/GenBank/DDBJ whole genome shotgun (WGS) entry which is preliminary data.</text>
</comment>
<feature type="compositionally biased region" description="Polar residues" evidence="1">
    <location>
        <begin position="88"/>
        <end position="100"/>
    </location>
</feature>
<dbReference type="Proteomes" id="UP000600918">
    <property type="component" value="Unassembled WGS sequence"/>
</dbReference>
<evidence type="ECO:0000256" key="1">
    <source>
        <dbReference type="SAM" id="MobiDB-lite"/>
    </source>
</evidence>
<keyword evidence="3" id="KW-1185">Reference proteome</keyword>
<name>A0A834JT32_VESPE</name>
<dbReference type="AlphaFoldDB" id="A0A834JT32"/>
<feature type="region of interest" description="Disordered" evidence="1">
    <location>
        <begin position="1"/>
        <end position="29"/>
    </location>
</feature>
<feature type="compositionally biased region" description="Basic and acidic residues" evidence="1">
    <location>
        <begin position="14"/>
        <end position="23"/>
    </location>
</feature>
<proteinExistence type="predicted"/>
<protein>
    <submittedName>
        <fullName evidence="2">Uncharacterized protein</fullName>
    </submittedName>
</protein>